<dbReference type="InterPro" id="IPR021512">
    <property type="entry name" value="DUF3173"/>
</dbReference>
<dbReference type="Pfam" id="PF11372">
    <property type="entry name" value="DUF3173"/>
    <property type="match status" value="1"/>
</dbReference>
<organism evidence="1 2">
    <name type="scientific">Streptococcus taonis</name>
    <dbReference type="NCBI Taxonomy" id="3041623"/>
    <lineage>
        <taxon>Bacteria</taxon>
        <taxon>Bacillati</taxon>
        <taxon>Bacillota</taxon>
        <taxon>Bacilli</taxon>
        <taxon>Lactobacillales</taxon>
        <taxon>Streptococcaceae</taxon>
        <taxon>Streptococcus</taxon>
    </lineage>
</organism>
<reference evidence="1" key="1">
    <citation type="submission" date="2023-04" db="EMBL/GenBank/DDBJ databases">
        <title>A new Streptococcus species isolated from the patient with bacteremia.</title>
        <authorList>
            <person name="Chen Y.-S."/>
            <person name="Lee C.-Y."/>
            <person name="Chan C.-K."/>
        </authorList>
    </citation>
    <scope>NUCLEOTIDE SEQUENCE</scope>
    <source>
        <strain evidence="1">ST22-14</strain>
    </source>
</reference>
<proteinExistence type="predicted"/>
<evidence type="ECO:0000313" key="2">
    <source>
        <dbReference type="Proteomes" id="UP001160991"/>
    </source>
</evidence>
<keyword evidence="2" id="KW-1185">Reference proteome</keyword>
<gene>
    <name evidence="1" type="ORF">QEZ38_00390</name>
</gene>
<evidence type="ECO:0000313" key="1">
    <source>
        <dbReference type="EMBL" id="MDI1473149.1"/>
    </source>
</evidence>
<sequence length="65" mass="7395">MNNHTITYNDLVNLGYPKATAQQIIRQTKLNMVKQGYTLYSNRRLGTVPISAVEKVLGFKLLLNE</sequence>
<dbReference type="Proteomes" id="UP001160991">
    <property type="component" value="Unassembled WGS sequence"/>
</dbReference>
<comment type="caution">
    <text evidence="1">The sequence shown here is derived from an EMBL/GenBank/DDBJ whole genome shotgun (WGS) entry which is preliminary data.</text>
</comment>
<accession>A0ABT6PAY8</accession>
<protein>
    <submittedName>
        <fullName evidence="1">DUF3173 domain-containing protein</fullName>
    </submittedName>
</protein>
<name>A0ABT6PAY8_9STRE</name>
<dbReference type="RefSeq" id="WP_281334631.1">
    <property type="nucleotide sequence ID" value="NZ_JARZZP010000001.1"/>
</dbReference>
<dbReference type="EMBL" id="JARZZP010000001">
    <property type="protein sequence ID" value="MDI1473149.1"/>
    <property type="molecule type" value="Genomic_DNA"/>
</dbReference>